<feature type="region of interest" description="Disordered" evidence="2">
    <location>
        <begin position="1"/>
        <end position="26"/>
    </location>
</feature>
<evidence type="ECO:0000256" key="2">
    <source>
        <dbReference type="SAM" id="MobiDB-lite"/>
    </source>
</evidence>
<keyword evidence="4" id="KW-1185">Reference proteome</keyword>
<proteinExistence type="inferred from homology"/>
<dbReference type="EMBL" id="NSKC01000009">
    <property type="protein sequence ID" value="PAU82588.1"/>
    <property type="molecule type" value="Genomic_DNA"/>
</dbReference>
<dbReference type="OrthoDB" id="27639at2157"/>
<protein>
    <recommendedName>
        <fullName evidence="5">Initiation factor 2B</fullName>
    </recommendedName>
</protein>
<organism evidence="3 4">
    <name type="scientific">Halorubrum salipaludis</name>
    <dbReference type="NCBI Taxonomy" id="2032630"/>
    <lineage>
        <taxon>Archaea</taxon>
        <taxon>Methanobacteriati</taxon>
        <taxon>Methanobacteriota</taxon>
        <taxon>Stenosarchaea group</taxon>
        <taxon>Halobacteria</taxon>
        <taxon>Halobacteriales</taxon>
        <taxon>Haloferacaceae</taxon>
        <taxon>Halorubrum</taxon>
    </lineage>
</organism>
<sequence>MTDRSDGGSAAASPAEEIAADTEHGASHLSVRALEALRDRAAALAAEREGGGSTAASPDEEFEALAALARRLLAARPSMAVLRNRVNRTMTAALDEAGGAPVDAPTLRDAAADAIDRALAADAAAAASAADRISGPMLTLSRSGTVGAAIRDGDPSRVFVAESRPAREGVAVAESLAADDAVDCPVVVHTDAAVAHVLATEPVDRVVVGADTVLPTGAVVNKTGTRTAALAAEREGIPVTVVAATDKVATRDRAVSETGDQSAVYDDDTPIEVRNPTFDVTPADLVDEVVTERGALDADGIEAVAAELRAAAAWTER</sequence>
<gene>
    <name evidence="3" type="ORF">CK500_13395</name>
</gene>
<dbReference type="Gene3D" id="3.40.50.10470">
    <property type="entry name" value="Translation initiation factor eif-2b, domain 2"/>
    <property type="match status" value="1"/>
</dbReference>
<evidence type="ECO:0000256" key="1">
    <source>
        <dbReference type="RuleBase" id="RU003814"/>
    </source>
</evidence>
<evidence type="ECO:0000313" key="3">
    <source>
        <dbReference type="EMBL" id="PAU82588.1"/>
    </source>
</evidence>
<evidence type="ECO:0008006" key="5">
    <source>
        <dbReference type="Google" id="ProtNLM"/>
    </source>
</evidence>
<comment type="similarity">
    <text evidence="1">Belongs to the eIF-2B alpha/beta/delta subunits family.</text>
</comment>
<reference evidence="3 4" key="1">
    <citation type="submission" date="2017-08" db="EMBL/GenBank/DDBJ databases">
        <title>The strain WRN001 was isolated from Binhai saline alkaline soil, Tianjin, China.</title>
        <authorList>
            <person name="Liu D."/>
            <person name="Zhang G."/>
        </authorList>
    </citation>
    <scope>NUCLEOTIDE SEQUENCE [LARGE SCALE GENOMIC DNA]</scope>
    <source>
        <strain evidence="3 4">WN019</strain>
    </source>
</reference>
<dbReference type="Pfam" id="PF01008">
    <property type="entry name" value="IF-2B"/>
    <property type="match status" value="1"/>
</dbReference>
<comment type="caution">
    <text evidence="3">The sequence shown here is derived from an EMBL/GenBank/DDBJ whole genome shotgun (WGS) entry which is preliminary data.</text>
</comment>
<dbReference type="GO" id="GO:0046523">
    <property type="term" value="F:S-methyl-5-thioribose-1-phosphate isomerase activity"/>
    <property type="evidence" value="ECO:0007669"/>
    <property type="project" value="TreeGrafter"/>
</dbReference>
<dbReference type="GO" id="GO:0019509">
    <property type="term" value="P:L-methionine salvage from methylthioadenosine"/>
    <property type="evidence" value="ECO:0007669"/>
    <property type="project" value="TreeGrafter"/>
</dbReference>
<dbReference type="InterPro" id="IPR042529">
    <property type="entry name" value="IF_2B-like_C"/>
</dbReference>
<dbReference type="SUPFAM" id="SSF100950">
    <property type="entry name" value="NagB/RpiA/CoA transferase-like"/>
    <property type="match status" value="1"/>
</dbReference>
<dbReference type="PANTHER" id="PTHR43475">
    <property type="entry name" value="METHYLTHIORIBOSE-1-PHOSPHATE ISOMERASE"/>
    <property type="match status" value="1"/>
</dbReference>
<dbReference type="RefSeq" id="WP_095637732.1">
    <property type="nucleotide sequence ID" value="NZ_NSKC01000009.1"/>
</dbReference>
<dbReference type="PANTHER" id="PTHR43475:SF1">
    <property type="entry name" value="METHYLTHIORIBOSE-1-PHOSPHATE ISOMERASE"/>
    <property type="match status" value="1"/>
</dbReference>
<dbReference type="AlphaFoldDB" id="A0A2A2FC89"/>
<dbReference type="InterPro" id="IPR000649">
    <property type="entry name" value="IF-2B-related"/>
</dbReference>
<accession>A0A2A2FC89</accession>
<dbReference type="Proteomes" id="UP000218083">
    <property type="component" value="Unassembled WGS sequence"/>
</dbReference>
<dbReference type="InterPro" id="IPR037171">
    <property type="entry name" value="NagB/RpiA_transferase-like"/>
</dbReference>
<evidence type="ECO:0000313" key="4">
    <source>
        <dbReference type="Proteomes" id="UP000218083"/>
    </source>
</evidence>
<name>A0A2A2FC89_9EURY</name>